<dbReference type="InterPro" id="IPR020846">
    <property type="entry name" value="MFS_dom"/>
</dbReference>
<comment type="caution">
    <text evidence="9">The sequence shown here is derived from an EMBL/GenBank/DDBJ whole genome shotgun (WGS) entry which is preliminary data.</text>
</comment>
<evidence type="ECO:0000256" key="1">
    <source>
        <dbReference type="ARBA" id="ARBA00004141"/>
    </source>
</evidence>
<dbReference type="OrthoDB" id="5296287at2759"/>
<dbReference type="PROSITE" id="PS50850">
    <property type="entry name" value="MFS"/>
    <property type="match status" value="1"/>
</dbReference>
<dbReference type="GO" id="GO:0022857">
    <property type="term" value="F:transmembrane transporter activity"/>
    <property type="evidence" value="ECO:0007669"/>
    <property type="project" value="InterPro"/>
</dbReference>
<feature type="transmembrane region" description="Helical" evidence="7">
    <location>
        <begin position="95"/>
        <end position="114"/>
    </location>
</feature>
<protein>
    <recommendedName>
        <fullName evidence="8">Major facilitator superfamily (MFS) profile domain-containing protein</fullName>
    </recommendedName>
</protein>
<keyword evidence="4 7" id="KW-0472">Membrane</keyword>
<feature type="region of interest" description="Disordered" evidence="6">
    <location>
        <begin position="1"/>
        <end position="45"/>
    </location>
</feature>
<dbReference type="EMBL" id="NKUJ01000041">
    <property type="protein sequence ID" value="RMJ16865.1"/>
    <property type="molecule type" value="Genomic_DNA"/>
</dbReference>
<dbReference type="InterPro" id="IPR011701">
    <property type="entry name" value="MFS"/>
</dbReference>
<evidence type="ECO:0000256" key="6">
    <source>
        <dbReference type="SAM" id="MobiDB-lite"/>
    </source>
</evidence>
<dbReference type="SUPFAM" id="SSF103473">
    <property type="entry name" value="MFS general substrate transporter"/>
    <property type="match status" value="1"/>
</dbReference>
<dbReference type="FunFam" id="1.20.1250.20:FF:000011">
    <property type="entry name" value="MFS multidrug transporter, putative"/>
    <property type="match status" value="1"/>
</dbReference>
<keyword evidence="5" id="KW-0325">Glycoprotein</keyword>
<dbReference type="PANTHER" id="PTHR23502">
    <property type="entry name" value="MAJOR FACILITATOR SUPERFAMILY"/>
    <property type="match status" value="1"/>
</dbReference>
<keyword evidence="3 7" id="KW-1133">Transmembrane helix</keyword>
<dbReference type="Gene3D" id="1.20.1250.20">
    <property type="entry name" value="MFS general substrate transporter like domains"/>
    <property type="match status" value="1"/>
</dbReference>
<gene>
    <name evidence="9" type="ORF">CDV36_003468</name>
</gene>
<feature type="transmembrane region" description="Helical" evidence="7">
    <location>
        <begin position="126"/>
        <end position="145"/>
    </location>
</feature>
<sequence>MTARTELELEDGTSPAATSTEKEEQSGGSSQSDAGPIDWDGPDDPEMPLNWPKSKRWINTMAVSTLTLLTPFASSMIAPAVQLIMDDMRETNRNLVSFSVSIYLLGYAFGPLFLAPLSELYGRLPVYHICMFLFLLTNVACALSVKMPMFIVFRLLTGLVGACPLTLGPASVADCFRQEERGRAMAIWNMPVLLGPSLGPAVGAYVSRSLGWRWNFWLLVIMKETHPPTLLKKKQKKLQKLHGTQHGSSALPSDTTNQLLKKSLARPLKMLFLSPIIFGLSLLTAIAYGTLYLLFTTVSEVFQTRYGIVTNVGLVYLGFGSGQIVGLFLFGLVSDPILKRLASKGGEMKPEYRLPLMIPCSAIIPIGLLVYGWTAQFRVFWFVPVIGTFLIGFGMITVFSSVSTYLVDAFPVYAASATAANTVLRSVGGALLPLAGPKMYEALGQGWGNTLLAGLSLGMIGMIIVAYKYGERLRTKVEY</sequence>
<accession>A0A3M2SHR6</accession>
<proteinExistence type="predicted"/>
<dbReference type="Pfam" id="PF07690">
    <property type="entry name" value="MFS_1"/>
    <property type="match status" value="1"/>
</dbReference>
<dbReference type="PANTHER" id="PTHR23502:SF153">
    <property type="entry name" value="MULTIDRUG TRANSPORTER, PUTATIVE (AFU_ORTHOLOGUE AFUA_7G00230)-RELATED"/>
    <property type="match status" value="1"/>
</dbReference>
<evidence type="ECO:0000256" key="5">
    <source>
        <dbReference type="ARBA" id="ARBA00023180"/>
    </source>
</evidence>
<dbReference type="STRING" id="2010991.A0A3M2SHR6"/>
<keyword evidence="10" id="KW-1185">Reference proteome</keyword>
<evidence type="ECO:0000256" key="4">
    <source>
        <dbReference type="ARBA" id="ARBA00023136"/>
    </source>
</evidence>
<feature type="domain" description="Major facilitator superfamily (MFS) profile" evidence="8">
    <location>
        <begin position="59"/>
        <end position="473"/>
    </location>
</feature>
<organism evidence="9 10">
    <name type="scientific">Fusarium kuroshium</name>
    <dbReference type="NCBI Taxonomy" id="2010991"/>
    <lineage>
        <taxon>Eukaryota</taxon>
        <taxon>Fungi</taxon>
        <taxon>Dikarya</taxon>
        <taxon>Ascomycota</taxon>
        <taxon>Pezizomycotina</taxon>
        <taxon>Sordariomycetes</taxon>
        <taxon>Hypocreomycetidae</taxon>
        <taxon>Hypocreales</taxon>
        <taxon>Nectriaceae</taxon>
        <taxon>Fusarium</taxon>
        <taxon>Fusarium solani species complex</taxon>
    </lineage>
</organism>
<evidence type="ECO:0000256" key="2">
    <source>
        <dbReference type="ARBA" id="ARBA00022692"/>
    </source>
</evidence>
<feature type="transmembrane region" description="Helical" evidence="7">
    <location>
        <begin position="447"/>
        <end position="467"/>
    </location>
</feature>
<evidence type="ECO:0000256" key="7">
    <source>
        <dbReference type="SAM" id="Phobius"/>
    </source>
</evidence>
<feature type="transmembrane region" description="Helical" evidence="7">
    <location>
        <begin position="152"/>
        <end position="173"/>
    </location>
</feature>
<feature type="transmembrane region" description="Helical" evidence="7">
    <location>
        <begin position="354"/>
        <end position="373"/>
    </location>
</feature>
<feature type="transmembrane region" description="Helical" evidence="7">
    <location>
        <begin position="57"/>
        <end position="83"/>
    </location>
</feature>
<dbReference type="AlphaFoldDB" id="A0A3M2SHR6"/>
<comment type="subcellular location">
    <subcellularLocation>
        <location evidence="1">Membrane</location>
        <topology evidence="1">Multi-pass membrane protein</topology>
    </subcellularLocation>
</comment>
<evidence type="ECO:0000259" key="8">
    <source>
        <dbReference type="PROSITE" id="PS50850"/>
    </source>
</evidence>
<feature type="transmembrane region" description="Helical" evidence="7">
    <location>
        <begin position="314"/>
        <end position="333"/>
    </location>
</feature>
<evidence type="ECO:0000256" key="3">
    <source>
        <dbReference type="ARBA" id="ARBA00022989"/>
    </source>
</evidence>
<keyword evidence="2 7" id="KW-0812">Transmembrane</keyword>
<feature type="transmembrane region" description="Helical" evidence="7">
    <location>
        <begin position="270"/>
        <end position="294"/>
    </location>
</feature>
<evidence type="ECO:0000313" key="9">
    <source>
        <dbReference type="EMBL" id="RMJ16865.1"/>
    </source>
</evidence>
<dbReference type="InterPro" id="IPR036259">
    <property type="entry name" value="MFS_trans_sf"/>
</dbReference>
<dbReference type="Proteomes" id="UP000277212">
    <property type="component" value="Unassembled WGS sequence"/>
</dbReference>
<dbReference type="CDD" id="cd17323">
    <property type="entry name" value="MFS_Tpo1_MDR_like"/>
    <property type="match status" value="1"/>
</dbReference>
<evidence type="ECO:0000313" key="10">
    <source>
        <dbReference type="Proteomes" id="UP000277212"/>
    </source>
</evidence>
<reference evidence="9 10" key="1">
    <citation type="submission" date="2017-06" db="EMBL/GenBank/DDBJ databases">
        <title>Comparative genomic analysis of Ambrosia Fusariam Clade fungi.</title>
        <authorList>
            <person name="Stajich J.E."/>
            <person name="Carrillo J."/>
            <person name="Kijimoto T."/>
            <person name="Eskalen A."/>
            <person name="O'Donnell K."/>
            <person name="Kasson M."/>
        </authorList>
    </citation>
    <scope>NUCLEOTIDE SEQUENCE [LARGE SCALE GENOMIC DNA]</scope>
    <source>
        <strain evidence="9">UCR3666</strain>
    </source>
</reference>
<feature type="transmembrane region" description="Helical" evidence="7">
    <location>
        <begin position="185"/>
        <end position="206"/>
    </location>
</feature>
<feature type="transmembrane region" description="Helical" evidence="7">
    <location>
        <begin position="379"/>
        <end position="400"/>
    </location>
</feature>
<dbReference type="GO" id="GO:0016020">
    <property type="term" value="C:membrane"/>
    <property type="evidence" value="ECO:0007669"/>
    <property type="project" value="UniProtKB-SubCell"/>
</dbReference>
<name>A0A3M2SHR6_9HYPO</name>